<keyword evidence="3" id="KW-1185">Reference proteome</keyword>
<dbReference type="EMBL" id="CP049886">
    <property type="protein sequence ID" value="QIL46323.1"/>
    <property type="molecule type" value="Genomic_DNA"/>
</dbReference>
<feature type="transmembrane region" description="Helical" evidence="1">
    <location>
        <begin position="133"/>
        <end position="158"/>
    </location>
</feature>
<dbReference type="Pfam" id="PF07314">
    <property type="entry name" value="Lit"/>
    <property type="match status" value="1"/>
</dbReference>
<dbReference type="RefSeq" id="WP_166007687.1">
    <property type="nucleotide sequence ID" value="NZ_CP049886.1"/>
</dbReference>
<feature type="transmembrane region" description="Helical" evidence="1">
    <location>
        <begin position="93"/>
        <end position="112"/>
    </location>
</feature>
<protein>
    <submittedName>
        <fullName evidence="2">TIGR01906 family membrane protein</fullName>
    </submittedName>
</protein>
<dbReference type="InterPro" id="IPR010178">
    <property type="entry name" value="Lit"/>
</dbReference>
<dbReference type="KEGG" id="vah:G7081_04175"/>
<proteinExistence type="predicted"/>
<gene>
    <name evidence="2" type="ORF">G7081_04175</name>
</gene>
<accession>A0A6G8AN18</accession>
<dbReference type="Proteomes" id="UP000500890">
    <property type="component" value="Chromosome"/>
</dbReference>
<evidence type="ECO:0000313" key="3">
    <source>
        <dbReference type="Proteomes" id="UP000500890"/>
    </source>
</evidence>
<keyword evidence="1" id="KW-0472">Membrane</keyword>
<organism evidence="2 3">
    <name type="scientific">Vagococcus coleopterorum</name>
    <dbReference type="NCBI Taxonomy" id="2714946"/>
    <lineage>
        <taxon>Bacteria</taxon>
        <taxon>Bacillati</taxon>
        <taxon>Bacillota</taxon>
        <taxon>Bacilli</taxon>
        <taxon>Lactobacillales</taxon>
        <taxon>Enterococcaceae</taxon>
        <taxon>Vagococcus</taxon>
    </lineage>
</organism>
<dbReference type="NCBIfam" id="TIGR01906">
    <property type="entry name" value="integ_TIGR01906"/>
    <property type="match status" value="1"/>
</dbReference>
<name>A0A6G8AN18_9ENTE</name>
<reference evidence="2 3" key="1">
    <citation type="submission" date="2020-03" db="EMBL/GenBank/DDBJ databases">
        <title>Vagococcus sp. nov., isolated from beetles.</title>
        <authorList>
            <person name="Hyun D.-W."/>
            <person name="Bae J.-W."/>
        </authorList>
    </citation>
    <scope>NUCLEOTIDE SEQUENCE [LARGE SCALE GENOMIC DNA]</scope>
    <source>
        <strain evidence="2 3">HDW17A</strain>
    </source>
</reference>
<dbReference type="AlphaFoldDB" id="A0A6G8AN18"/>
<sequence length="215" mass="25575">MKNRSWFWLGMVSLFLMIVTLVITITINAYPLYVLEIKQLDLAESLGLTSKQLLLNYREMMGYLNFPWRNQFKLTDFPHSVSGAFHFYEVKRLFMLNYGVLLITITPTVLFLRKLWREGQFWRLVRPFQIAALIPFAFGLVMLMSFDWFFVTFHSIFFNNDAWLFNPLTDPIINALPESYFMHCFVLGFLLFELLLLLGIYFGKYQLLNKNKKEL</sequence>
<keyword evidence="1" id="KW-0812">Transmembrane</keyword>
<feature type="transmembrane region" description="Helical" evidence="1">
    <location>
        <begin position="7"/>
        <end position="30"/>
    </location>
</feature>
<evidence type="ECO:0000256" key="1">
    <source>
        <dbReference type="SAM" id="Phobius"/>
    </source>
</evidence>
<evidence type="ECO:0000313" key="2">
    <source>
        <dbReference type="EMBL" id="QIL46323.1"/>
    </source>
</evidence>
<keyword evidence="1" id="KW-1133">Transmembrane helix</keyword>
<feature type="transmembrane region" description="Helical" evidence="1">
    <location>
        <begin position="180"/>
        <end position="203"/>
    </location>
</feature>